<dbReference type="RefSeq" id="WP_229431735.1">
    <property type="nucleotide sequence ID" value="NZ_JAJHPV010000012.1"/>
</dbReference>
<name>A0ABS8IU61_9BURK</name>
<accession>A0ABS8IU61</accession>
<keyword evidence="2" id="KW-1185">Reference proteome</keyword>
<dbReference type="EMBL" id="JAJHPV010000012">
    <property type="protein sequence ID" value="MCC6070810.1"/>
    <property type="molecule type" value="Genomic_DNA"/>
</dbReference>
<proteinExistence type="predicted"/>
<dbReference type="Proteomes" id="UP001198701">
    <property type="component" value="Unassembled WGS sequence"/>
</dbReference>
<organism evidence="1 2">
    <name type="scientific">Massilia agrisoli</name>
    <dbReference type="NCBI Taxonomy" id="2892444"/>
    <lineage>
        <taxon>Bacteria</taxon>
        <taxon>Pseudomonadati</taxon>
        <taxon>Pseudomonadota</taxon>
        <taxon>Betaproteobacteria</taxon>
        <taxon>Burkholderiales</taxon>
        <taxon>Oxalobacteraceae</taxon>
        <taxon>Telluria group</taxon>
        <taxon>Massilia</taxon>
    </lineage>
</organism>
<protein>
    <submittedName>
        <fullName evidence="1">Uncharacterized protein</fullName>
    </submittedName>
</protein>
<evidence type="ECO:0000313" key="1">
    <source>
        <dbReference type="EMBL" id="MCC6070810.1"/>
    </source>
</evidence>
<evidence type="ECO:0000313" key="2">
    <source>
        <dbReference type="Proteomes" id="UP001198701"/>
    </source>
</evidence>
<sequence length="112" mass="11458">MQLAVASYACPSLGAGAGGQTMAAAMADDSMPGCTDMDPVQPSLCHAYGQVGDQSLDKPAVPPLQPFLAVGFGLQVSPLATSHAVPVGRTHATFLTHATAPPLAIRHCCFRI</sequence>
<gene>
    <name evidence="1" type="ORF">LMJ30_07575</name>
</gene>
<reference evidence="1 2" key="1">
    <citation type="submission" date="2021-11" db="EMBL/GenBank/DDBJ databases">
        <authorList>
            <person name="Huq M.A."/>
        </authorList>
    </citation>
    <scope>NUCLEOTIDE SEQUENCE [LARGE SCALE GENOMIC DNA]</scope>
    <source>
        <strain evidence="1 2">MAHUQ-52</strain>
    </source>
</reference>
<comment type="caution">
    <text evidence="1">The sequence shown here is derived from an EMBL/GenBank/DDBJ whole genome shotgun (WGS) entry which is preliminary data.</text>
</comment>